<proteinExistence type="predicted"/>
<dbReference type="AlphaFoldDB" id="A0AAQ3RQE3"/>
<protein>
    <submittedName>
        <fullName evidence="2">Uncharacterized protein</fullName>
    </submittedName>
</protein>
<feature type="compositionally biased region" description="Basic residues" evidence="1">
    <location>
        <begin position="1"/>
        <end position="18"/>
    </location>
</feature>
<gene>
    <name evidence="2" type="ORF">V8G54_026325</name>
</gene>
<keyword evidence="3" id="KW-1185">Reference proteome</keyword>
<evidence type="ECO:0000313" key="3">
    <source>
        <dbReference type="Proteomes" id="UP001374535"/>
    </source>
</evidence>
<organism evidence="2 3">
    <name type="scientific">Vigna mungo</name>
    <name type="common">Black gram</name>
    <name type="synonym">Phaseolus mungo</name>
    <dbReference type="NCBI Taxonomy" id="3915"/>
    <lineage>
        <taxon>Eukaryota</taxon>
        <taxon>Viridiplantae</taxon>
        <taxon>Streptophyta</taxon>
        <taxon>Embryophyta</taxon>
        <taxon>Tracheophyta</taxon>
        <taxon>Spermatophyta</taxon>
        <taxon>Magnoliopsida</taxon>
        <taxon>eudicotyledons</taxon>
        <taxon>Gunneridae</taxon>
        <taxon>Pentapetalae</taxon>
        <taxon>rosids</taxon>
        <taxon>fabids</taxon>
        <taxon>Fabales</taxon>
        <taxon>Fabaceae</taxon>
        <taxon>Papilionoideae</taxon>
        <taxon>50 kb inversion clade</taxon>
        <taxon>NPAAA clade</taxon>
        <taxon>indigoferoid/millettioid clade</taxon>
        <taxon>Phaseoleae</taxon>
        <taxon>Vigna</taxon>
    </lineage>
</organism>
<evidence type="ECO:0000256" key="1">
    <source>
        <dbReference type="SAM" id="MobiDB-lite"/>
    </source>
</evidence>
<name>A0AAQ3RQE3_VIGMU</name>
<reference evidence="2 3" key="1">
    <citation type="journal article" date="2023" name="Life. Sci Alliance">
        <title>Evolutionary insights into 3D genome organization and epigenetic landscape of Vigna mungo.</title>
        <authorList>
            <person name="Junaid A."/>
            <person name="Singh B."/>
            <person name="Bhatia S."/>
        </authorList>
    </citation>
    <scope>NUCLEOTIDE SEQUENCE [LARGE SCALE GENOMIC DNA]</scope>
    <source>
        <strain evidence="2">Urdbean</strain>
    </source>
</reference>
<accession>A0AAQ3RQE3</accession>
<feature type="region of interest" description="Disordered" evidence="1">
    <location>
        <begin position="1"/>
        <end position="22"/>
    </location>
</feature>
<dbReference type="Proteomes" id="UP001374535">
    <property type="component" value="Chromosome 8"/>
</dbReference>
<evidence type="ECO:0000313" key="2">
    <source>
        <dbReference type="EMBL" id="WVZ00256.1"/>
    </source>
</evidence>
<sequence length="137" mass="15651">MERKRERKKERERRRKKTTVTQVEDEANVGVDRDDGLEVETNGGEEVDGGVEVDWRLVPMGAACELGFLRFGCRDCDFLIHIWVEISGLQFKVSWWLGFDFWVFCCFSLLRIVGVCVDDGFGGDAFHSAATVTILIR</sequence>
<dbReference type="EMBL" id="CP144693">
    <property type="protein sequence ID" value="WVZ00256.1"/>
    <property type="molecule type" value="Genomic_DNA"/>
</dbReference>